<gene>
    <name evidence="6" type="ORF">BU14_0657s0002</name>
</gene>
<reference evidence="6 7" key="1">
    <citation type="submission" date="2017-03" db="EMBL/GenBank/DDBJ databases">
        <title>WGS assembly of Porphyra umbilicalis.</title>
        <authorList>
            <person name="Brawley S.H."/>
            <person name="Blouin N.A."/>
            <person name="Ficko-Blean E."/>
            <person name="Wheeler G.L."/>
            <person name="Lohr M."/>
            <person name="Goodson H.V."/>
            <person name="Jenkins J.W."/>
            <person name="Blaby-Haas C.E."/>
            <person name="Helliwell K.E."/>
            <person name="Chan C."/>
            <person name="Marriage T."/>
            <person name="Bhattacharya D."/>
            <person name="Klein A.S."/>
            <person name="Badis Y."/>
            <person name="Brodie J."/>
            <person name="Cao Y."/>
            <person name="Collen J."/>
            <person name="Dittami S.M."/>
            <person name="Gachon C.M."/>
            <person name="Green B.R."/>
            <person name="Karpowicz S."/>
            <person name="Kim J.W."/>
            <person name="Kudahl U."/>
            <person name="Lin S."/>
            <person name="Michel G."/>
            <person name="Mittag M."/>
            <person name="Olson B.J."/>
            <person name="Pangilinan J."/>
            <person name="Peng Y."/>
            <person name="Qiu H."/>
            <person name="Shu S."/>
            <person name="Singer J.T."/>
            <person name="Smith A.G."/>
            <person name="Sprecher B.N."/>
            <person name="Wagner V."/>
            <person name="Wang W."/>
            <person name="Wang Z.-Y."/>
            <person name="Yan J."/>
            <person name="Yarish C."/>
            <person name="Zoeuner-Riek S."/>
            <person name="Zhuang Y."/>
            <person name="Zou Y."/>
            <person name="Lindquist E.A."/>
            <person name="Grimwood J."/>
            <person name="Barry K."/>
            <person name="Rokhsar D.S."/>
            <person name="Schmutz J."/>
            <person name="Stiller J.W."/>
            <person name="Grossman A.R."/>
            <person name="Prochnik S.E."/>
        </authorList>
    </citation>
    <scope>NUCLEOTIDE SEQUENCE [LARGE SCALE GENOMIC DNA]</scope>
    <source>
        <strain evidence="6">4086291</strain>
    </source>
</reference>
<dbReference type="Gene3D" id="3.40.395.10">
    <property type="entry name" value="Adenoviral Proteinase, Chain A"/>
    <property type="match status" value="1"/>
</dbReference>
<dbReference type="PROSITE" id="PS50600">
    <property type="entry name" value="ULP_PROTEASE"/>
    <property type="match status" value="1"/>
</dbReference>
<feature type="domain" description="Ubiquitin-like protease family profile" evidence="5">
    <location>
        <begin position="630"/>
        <end position="788"/>
    </location>
</feature>
<proteinExistence type="inferred from homology"/>
<dbReference type="Proteomes" id="UP000218209">
    <property type="component" value="Unassembled WGS sequence"/>
</dbReference>
<dbReference type="InterPro" id="IPR038765">
    <property type="entry name" value="Papain-like_cys_pep_sf"/>
</dbReference>
<sequence length="788" mass="86597">MIDAQALSCTDPEDACPQRLDMECPVLDVPTSKLFILPQPSLSGAVHKQGADEDKVSEQEGDGNEYTQRGRRRKKPRVDASLEAALQEDDDVNLVLGGNGKPVKKPTKTWRDRTGHCAPVLTKIPRDDNGGWICVIPFLQAMLAESVSGIFQRHNEKAVKLLADTLRLEGAEEWPKVSAAVDGIGFVASLLGFFSQDLEHDTAFRVALGELIGPAVQVETDADVAFAQAASRAATLAKSWRNAKYCERWQGTPTPADFQHWRAEQAVAADFDEDDPMVSFEFFASLPRVRAGIADSEAAKRRVQYRGQARRATDRDGDGDVCNRAFSVSFGLTQGVFDVVCPHVITLGFRCLFRAESVGEALSMVLERFTQQPKVIFYDVACKLYKNAMRRVRPLLRPHKVRCIVDRPHSITHSCSPVYMPDDSLGSTAGVATQAAEVSHSISVGNRTSLAHMSPATYMIHRMVQVAFMNIRKLQRLLRDKLTTENDHIPLARFYHAKLVHECESGPSCSCQYGRALPDQDGDWMSDGDSARLGAEGDAAGGDTGARAAAAVTTGEEDAHALDGEGVKEDAEASVSIAHAELVERLGFEHEPFIAQRPKPLTEAEVQFVAAITAGHAPGTIVRHRNKARIDLSVADNLLLRDESWLSDDVLNYVVGMLKFKDDAVASSRSDALISSRRFGYVYENVRTWGRVYGVDLSLVNVTLIPVHVDRSHWALIKIDVAHHLFIHFDSLPGRGTDDEIDMARRWLHDELCAQLVVCGSWPVGHNDEDPEKHDGGSCGVFVLAAAH</sequence>
<dbReference type="EMBL" id="KV919202">
    <property type="protein sequence ID" value="OSX70826.1"/>
    <property type="molecule type" value="Genomic_DNA"/>
</dbReference>
<dbReference type="Pfam" id="PF02902">
    <property type="entry name" value="Peptidase_C48"/>
    <property type="match status" value="1"/>
</dbReference>
<evidence type="ECO:0000313" key="6">
    <source>
        <dbReference type="EMBL" id="OSX70826.1"/>
    </source>
</evidence>
<evidence type="ECO:0000256" key="3">
    <source>
        <dbReference type="ARBA" id="ARBA00022801"/>
    </source>
</evidence>
<dbReference type="GO" id="GO:0008234">
    <property type="term" value="F:cysteine-type peptidase activity"/>
    <property type="evidence" value="ECO:0007669"/>
    <property type="project" value="InterPro"/>
</dbReference>
<dbReference type="SUPFAM" id="SSF54001">
    <property type="entry name" value="Cysteine proteinases"/>
    <property type="match status" value="1"/>
</dbReference>
<dbReference type="PANTHER" id="PTHR34305">
    <property type="entry name" value="EXPRESSED PROTEIN"/>
    <property type="match status" value="1"/>
</dbReference>
<organism evidence="6 7">
    <name type="scientific">Porphyra umbilicalis</name>
    <name type="common">Purple laver</name>
    <name type="synonym">Red alga</name>
    <dbReference type="NCBI Taxonomy" id="2786"/>
    <lineage>
        <taxon>Eukaryota</taxon>
        <taxon>Rhodophyta</taxon>
        <taxon>Bangiophyceae</taxon>
        <taxon>Bangiales</taxon>
        <taxon>Bangiaceae</taxon>
        <taxon>Porphyra</taxon>
    </lineage>
</organism>
<evidence type="ECO:0000256" key="4">
    <source>
        <dbReference type="SAM" id="MobiDB-lite"/>
    </source>
</evidence>
<dbReference type="AlphaFoldDB" id="A0A1X6NQQ3"/>
<comment type="similarity">
    <text evidence="1">Belongs to the peptidase C48 family.</text>
</comment>
<evidence type="ECO:0000256" key="2">
    <source>
        <dbReference type="ARBA" id="ARBA00022670"/>
    </source>
</evidence>
<evidence type="ECO:0000256" key="1">
    <source>
        <dbReference type="ARBA" id="ARBA00005234"/>
    </source>
</evidence>
<feature type="region of interest" description="Disordered" evidence="4">
    <location>
        <begin position="522"/>
        <end position="549"/>
    </location>
</feature>
<dbReference type="PANTHER" id="PTHR34305:SF1">
    <property type="entry name" value="SWIM-TYPE DOMAIN-CONTAINING PROTEIN"/>
    <property type="match status" value="1"/>
</dbReference>
<evidence type="ECO:0000313" key="7">
    <source>
        <dbReference type="Proteomes" id="UP000218209"/>
    </source>
</evidence>
<dbReference type="OrthoDB" id="1939479at2759"/>
<keyword evidence="2" id="KW-0645">Protease</keyword>
<accession>A0A1X6NQQ3</accession>
<protein>
    <recommendedName>
        <fullName evidence="5">Ubiquitin-like protease family profile domain-containing protein</fullName>
    </recommendedName>
</protein>
<dbReference type="GO" id="GO:0006508">
    <property type="term" value="P:proteolysis"/>
    <property type="evidence" value="ECO:0007669"/>
    <property type="project" value="UniProtKB-KW"/>
</dbReference>
<evidence type="ECO:0000259" key="5">
    <source>
        <dbReference type="PROSITE" id="PS50600"/>
    </source>
</evidence>
<keyword evidence="3" id="KW-0378">Hydrolase</keyword>
<feature type="compositionally biased region" description="Basic and acidic residues" evidence="4">
    <location>
        <begin position="49"/>
        <end position="58"/>
    </location>
</feature>
<keyword evidence="7" id="KW-1185">Reference proteome</keyword>
<name>A0A1X6NQQ3_PORUM</name>
<feature type="region of interest" description="Disordered" evidence="4">
    <location>
        <begin position="44"/>
        <end position="77"/>
    </location>
</feature>
<dbReference type="InterPro" id="IPR003653">
    <property type="entry name" value="Peptidase_C48_C"/>
</dbReference>